<comment type="catalytic activity">
    <reaction evidence="11">
        <text>fluoride(in) = fluoride(out)</text>
        <dbReference type="Rhea" id="RHEA:76159"/>
        <dbReference type="ChEBI" id="CHEBI:17051"/>
    </reaction>
    <physiologicalReaction direction="left-to-right" evidence="11">
        <dbReference type="Rhea" id="RHEA:76160"/>
    </physiologicalReaction>
</comment>
<evidence type="ECO:0000256" key="4">
    <source>
        <dbReference type="ARBA" id="ARBA00022692"/>
    </source>
</evidence>
<evidence type="ECO:0000256" key="12">
    <source>
        <dbReference type="HAMAP-Rule" id="MF_00454"/>
    </source>
</evidence>
<keyword evidence="4 12" id="KW-0812">Transmembrane</keyword>
<feature type="binding site" evidence="12">
    <location>
        <position position="90"/>
    </location>
    <ligand>
        <name>Na(+)</name>
        <dbReference type="ChEBI" id="CHEBI:29101"/>
        <note>structural</note>
    </ligand>
</feature>
<dbReference type="InterPro" id="IPR003691">
    <property type="entry name" value="FluC"/>
</dbReference>
<dbReference type="HAMAP" id="MF_00454">
    <property type="entry name" value="FluC"/>
    <property type="match status" value="1"/>
</dbReference>
<dbReference type="PANTHER" id="PTHR28259">
    <property type="entry name" value="FLUORIDE EXPORT PROTEIN 1-RELATED"/>
    <property type="match status" value="1"/>
</dbReference>
<dbReference type="GO" id="GO:0046872">
    <property type="term" value="F:metal ion binding"/>
    <property type="evidence" value="ECO:0007669"/>
    <property type="project" value="UniProtKB-KW"/>
</dbReference>
<keyword evidence="12" id="KW-0479">Metal-binding</keyword>
<comment type="similarity">
    <text evidence="10 12">Belongs to the fluoride channel Fluc/FEX (TC 1.A.43) family.</text>
</comment>
<evidence type="ECO:0000256" key="3">
    <source>
        <dbReference type="ARBA" id="ARBA00022519"/>
    </source>
</evidence>
<feature type="transmembrane region" description="Helical" evidence="12">
    <location>
        <begin position="45"/>
        <end position="68"/>
    </location>
</feature>
<keyword evidence="5 12" id="KW-1133">Transmembrane helix</keyword>
<accession>A0A5P3AIT4</accession>
<feature type="transmembrane region" description="Helical" evidence="12">
    <location>
        <begin position="12"/>
        <end position="33"/>
    </location>
</feature>
<protein>
    <recommendedName>
        <fullName evidence="12">Fluoride-specific ion channel FluC</fullName>
    </recommendedName>
</protein>
<feature type="binding site" evidence="12">
    <location>
        <position position="87"/>
    </location>
    <ligand>
        <name>Na(+)</name>
        <dbReference type="ChEBI" id="CHEBI:29101"/>
        <note>structural</note>
    </ligand>
</feature>
<feature type="transmembrane region" description="Helical" evidence="12">
    <location>
        <begin position="80"/>
        <end position="103"/>
    </location>
</feature>
<comment type="subcellular location">
    <subcellularLocation>
        <location evidence="1 12">Cell membrane</location>
        <topology evidence="1 12">Multi-pass membrane protein</topology>
    </subcellularLocation>
</comment>
<dbReference type="GO" id="GO:0140114">
    <property type="term" value="P:cellular detoxification of fluoride"/>
    <property type="evidence" value="ECO:0007669"/>
    <property type="project" value="UniProtKB-UniRule"/>
</dbReference>
<evidence type="ECO:0000313" key="14">
    <source>
        <dbReference type="Proteomes" id="UP000325785"/>
    </source>
</evidence>
<name>A0A5P3AIT4_9RHOB</name>
<feature type="transmembrane region" description="Helical" evidence="12">
    <location>
        <begin position="109"/>
        <end position="133"/>
    </location>
</feature>
<keyword evidence="3" id="KW-0997">Cell inner membrane</keyword>
<dbReference type="NCBIfam" id="NF010791">
    <property type="entry name" value="PRK14195.1"/>
    <property type="match status" value="1"/>
</dbReference>
<dbReference type="NCBIfam" id="NF010805">
    <property type="entry name" value="PRK14209.1"/>
    <property type="match status" value="1"/>
</dbReference>
<evidence type="ECO:0000256" key="2">
    <source>
        <dbReference type="ARBA" id="ARBA00022475"/>
    </source>
</evidence>
<keyword evidence="7 12" id="KW-0406">Ion transport</keyword>
<comment type="function">
    <text evidence="12">Fluoride-specific ion channel. Important for reducing fluoride concentration in the cell, thus reducing its toxicity.</text>
</comment>
<comment type="activity regulation">
    <text evidence="12">Na(+) is not transported, but it plays an essential structural role and its presence is essential for fluoride channel function.</text>
</comment>
<reference evidence="13 14" key="1">
    <citation type="submission" date="2018-08" db="EMBL/GenBank/DDBJ databases">
        <title>Genetic Globetrotter - A new plasmid hitch-hiking vast phylogenetic and geographic distances.</title>
        <authorList>
            <person name="Vollmers J."/>
            <person name="Petersen J."/>
        </authorList>
    </citation>
    <scope>NUCLEOTIDE SEQUENCE [LARGE SCALE GENOMIC DNA]</scope>
    <source>
        <strain evidence="13 14">DSM 26383</strain>
    </source>
</reference>
<evidence type="ECO:0000313" key="13">
    <source>
        <dbReference type="EMBL" id="QEW29141.1"/>
    </source>
</evidence>
<dbReference type="KEGG" id="rid:RIdsm_04983"/>
<sequence length="138" mass="14207">MTNAGWQATDAAMVTTLLHVALGGAIGASARYLTSVAAMRLIGPGFPWATLFVNVVGSFLMGVIVVLLAREGGTRAAGPFLMTGLLGGFTTFSAFSLDAITIYERGQVALAGAYVLASVVLSLAAIVLGLTLMRAVWQ</sequence>
<evidence type="ECO:0000256" key="8">
    <source>
        <dbReference type="ARBA" id="ARBA00023136"/>
    </source>
</evidence>
<evidence type="ECO:0000256" key="9">
    <source>
        <dbReference type="ARBA" id="ARBA00023303"/>
    </source>
</evidence>
<evidence type="ECO:0000256" key="10">
    <source>
        <dbReference type="ARBA" id="ARBA00035120"/>
    </source>
</evidence>
<keyword evidence="12" id="KW-0813">Transport</keyword>
<evidence type="ECO:0000256" key="7">
    <source>
        <dbReference type="ARBA" id="ARBA00023065"/>
    </source>
</evidence>
<dbReference type="Pfam" id="PF02537">
    <property type="entry name" value="CRCB"/>
    <property type="match status" value="1"/>
</dbReference>
<evidence type="ECO:0000256" key="5">
    <source>
        <dbReference type="ARBA" id="ARBA00022989"/>
    </source>
</evidence>
<organism evidence="13 14">
    <name type="scientific">Roseovarius indicus</name>
    <dbReference type="NCBI Taxonomy" id="540747"/>
    <lineage>
        <taxon>Bacteria</taxon>
        <taxon>Pseudomonadati</taxon>
        <taxon>Pseudomonadota</taxon>
        <taxon>Alphaproteobacteria</taxon>
        <taxon>Rhodobacterales</taxon>
        <taxon>Roseobacteraceae</taxon>
        <taxon>Roseovarius</taxon>
    </lineage>
</organism>
<evidence type="ECO:0000256" key="6">
    <source>
        <dbReference type="ARBA" id="ARBA00023053"/>
    </source>
</evidence>
<proteinExistence type="inferred from homology"/>
<dbReference type="Proteomes" id="UP000325785">
    <property type="component" value="Chromosome"/>
</dbReference>
<dbReference type="GO" id="GO:0062054">
    <property type="term" value="F:fluoride channel activity"/>
    <property type="evidence" value="ECO:0007669"/>
    <property type="project" value="UniProtKB-UniRule"/>
</dbReference>
<gene>
    <name evidence="12" type="primary">fluC</name>
    <name evidence="12" type="synonym">crcB</name>
    <name evidence="13" type="ORF">RIdsm_04983</name>
</gene>
<dbReference type="AlphaFoldDB" id="A0A5P3AIT4"/>
<dbReference type="GO" id="GO:0005886">
    <property type="term" value="C:plasma membrane"/>
    <property type="evidence" value="ECO:0007669"/>
    <property type="project" value="UniProtKB-SubCell"/>
</dbReference>
<keyword evidence="8 12" id="KW-0472">Membrane</keyword>
<keyword evidence="9 12" id="KW-0407">Ion channel</keyword>
<dbReference type="EMBL" id="CP031598">
    <property type="protein sequence ID" value="QEW29141.1"/>
    <property type="molecule type" value="Genomic_DNA"/>
</dbReference>
<keyword evidence="2 12" id="KW-1003">Cell membrane</keyword>
<evidence type="ECO:0000256" key="11">
    <source>
        <dbReference type="ARBA" id="ARBA00035585"/>
    </source>
</evidence>
<keyword evidence="6 12" id="KW-0915">Sodium</keyword>
<dbReference type="PANTHER" id="PTHR28259:SF1">
    <property type="entry name" value="FLUORIDE EXPORT PROTEIN 1-RELATED"/>
    <property type="match status" value="1"/>
</dbReference>
<evidence type="ECO:0000256" key="1">
    <source>
        <dbReference type="ARBA" id="ARBA00004651"/>
    </source>
</evidence>